<comment type="caution">
    <text evidence="1">The sequence shown here is derived from an EMBL/GenBank/DDBJ whole genome shotgun (WGS) entry which is preliminary data.</text>
</comment>
<proteinExistence type="predicted"/>
<name>A0ACB8SEP1_9AGAM</name>
<reference evidence="1" key="1">
    <citation type="submission" date="2021-03" db="EMBL/GenBank/DDBJ databases">
        <authorList>
            <consortium name="DOE Joint Genome Institute"/>
            <person name="Ahrendt S."/>
            <person name="Looney B.P."/>
            <person name="Miyauchi S."/>
            <person name="Morin E."/>
            <person name="Drula E."/>
            <person name="Courty P.E."/>
            <person name="Chicoki N."/>
            <person name="Fauchery L."/>
            <person name="Kohler A."/>
            <person name="Kuo A."/>
            <person name="Labutti K."/>
            <person name="Pangilinan J."/>
            <person name="Lipzen A."/>
            <person name="Riley R."/>
            <person name="Andreopoulos W."/>
            <person name="He G."/>
            <person name="Johnson J."/>
            <person name="Barry K.W."/>
            <person name="Grigoriev I.V."/>
            <person name="Nagy L."/>
            <person name="Hibbett D."/>
            <person name="Henrissat B."/>
            <person name="Matheny P.B."/>
            <person name="Labbe J."/>
            <person name="Martin F."/>
        </authorList>
    </citation>
    <scope>NUCLEOTIDE SEQUENCE</scope>
    <source>
        <strain evidence="1">HHB10654</strain>
    </source>
</reference>
<keyword evidence="2" id="KW-1185">Reference proteome</keyword>
<dbReference type="Proteomes" id="UP000814140">
    <property type="component" value="Unassembled WGS sequence"/>
</dbReference>
<reference evidence="1" key="2">
    <citation type="journal article" date="2022" name="New Phytol.">
        <title>Evolutionary transition to the ectomycorrhizal habit in the genomes of a hyperdiverse lineage of mushroom-forming fungi.</title>
        <authorList>
            <person name="Looney B."/>
            <person name="Miyauchi S."/>
            <person name="Morin E."/>
            <person name="Drula E."/>
            <person name="Courty P.E."/>
            <person name="Kohler A."/>
            <person name="Kuo A."/>
            <person name="LaButti K."/>
            <person name="Pangilinan J."/>
            <person name="Lipzen A."/>
            <person name="Riley R."/>
            <person name="Andreopoulos W."/>
            <person name="He G."/>
            <person name="Johnson J."/>
            <person name="Nolan M."/>
            <person name="Tritt A."/>
            <person name="Barry K.W."/>
            <person name="Grigoriev I.V."/>
            <person name="Nagy L.G."/>
            <person name="Hibbett D."/>
            <person name="Henrissat B."/>
            <person name="Matheny P.B."/>
            <person name="Labbe J."/>
            <person name="Martin F.M."/>
        </authorList>
    </citation>
    <scope>NUCLEOTIDE SEQUENCE</scope>
    <source>
        <strain evidence="1">HHB10654</strain>
    </source>
</reference>
<gene>
    <name evidence="1" type="ORF">BV25DRAFT_352597</name>
</gene>
<accession>A0ACB8SEP1</accession>
<dbReference type="EMBL" id="MU277327">
    <property type="protein sequence ID" value="KAI0054943.1"/>
    <property type="molecule type" value="Genomic_DNA"/>
</dbReference>
<protein>
    <submittedName>
        <fullName evidence="1">Uncharacterized protein</fullName>
    </submittedName>
</protein>
<sequence>MQLVCTGEPMKPPPSCFLATMLLHLSLKAGETTQYWVSSLPHGAPTKFTDFQRPPRPGTSSDRSNSQRTASWEVKWQFRARRRSLDAKIVAQRRVGHDFLGISPGISCLSSTLAHLVAPASLYLRRGAVSTHRPNGSAVRSFSSN</sequence>
<organism evidence="1 2">
    <name type="scientific">Artomyces pyxidatus</name>
    <dbReference type="NCBI Taxonomy" id="48021"/>
    <lineage>
        <taxon>Eukaryota</taxon>
        <taxon>Fungi</taxon>
        <taxon>Dikarya</taxon>
        <taxon>Basidiomycota</taxon>
        <taxon>Agaricomycotina</taxon>
        <taxon>Agaricomycetes</taxon>
        <taxon>Russulales</taxon>
        <taxon>Auriscalpiaceae</taxon>
        <taxon>Artomyces</taxon>
    </lineage>
</organism>
<evidence type="ECO:0000313" key="1">
    <source>
        <dbReference type="EMBL" id="KAI0054943.1"/>
    </source>
</evidence>
<evidence type="ECO:0000313" key="2">
    <source>
        <dbReference type="Proteomes" id="UP000814140"/>
    </source>
</evidence>